<dbReference type="InterPro" id="IPR029058">
    <property type="entry name" value="AB_hydrolase_fold"/>
</dbReference>
<dbReference type="OrthoDB" id="437457at2759"/>
<evidence type="ECO:0000256" key="1">
    <source>
        <dbReference type="ARBA" id="ARBA00006499"/>
    </source>
</evidence>
<dbReference type="AlphaFoldDB" id="F2TE82"/>
<dbReference type="Gene3D" id="3.40.50.1820">
    <property type="entry name" value="alpha/beta hydrolase"/>
    <property type="match status" value="1"/>
</dbReference>
<evidence type="ECO:0000313" key="3">
    <source>
        <dbReference type="EMBL" id="EGE81545.1"/>
    </source>
</evidence>
<dbReference type="PANTHER" id="PTHR10655:SF67">
    <property type="entry name" value="PHOSPHOLIPASE_CARBOXYLESTERASE SUPERFAMILY (AFU_ORTHOLOGUE AFUA_5G09340)"/>
    <property type="match status" value="1"/>
</dbReference>
<evidence type="ECO:0000259" key="2">
    <source>
        <dbReference type="Pfam" id="PF02230"/>
    </source>
</evidence>
<dbReference type="HOGENOM" id="CLU_062889_1_0_1"/>
<dbReference type="EMBL" id="GG749427">
    <property type="protein sequence ID" value="EGE81545.1"/>
    <property type="molecule type" value="Genomic_DNA"/>
</dbReference>
<dbReference type="Proteomes" id="UP000007802">
    <property type="component" value="Unassembled WGS sequence"/>
</dbReference>
<name>F2TE82_AJEDA</name>
<feature type="domain" description="Phospholipase/carboxylesterase/thioesterase" evidence="2">
    <location>
        <begin position="22"/>
        <end position="186"/>
    </location>
</feature>
<dbReference type="SUPFAM" id="SSF53474">
    <property type="entry name" value="alpha/beta-Hydrolases"/>
    <property type="match status" value="1"/>
</dbReference>
<dbReference type="InterPro" id="IPR050565">
    <property type="entry name" value="LYPA1-2/EST-like"/>
</dbReference>
<proteinExistence type="inferred from homology"/>
<dbReference type="Pfam" id="PF02230">
    <property type="entry name" value="Abhydrolase_2"/>
    <property type="match status" value="1"/>
</dbReference>
<comment type="similarity">
    <text evidence="1">Belongs to the AB hydrolase superfamily. AB hydrolase 2 family.</text>
</comment>
<organism evidence="3">
    <name type="scientific">Ajellomyces dermatitidis (strain ATCC 18188 / CBS 674.68)</name>
    <name type="common">Blastomyces dermatitidis</name>
    <dbReference type="NCBI Taxonomy" id="653446"/>
    <lineage>
        <taxon>Eukaryota</taxon>
        <taxon>Fungi</taxon>
        <taxon>Dikarya</taxon>
        <taxon>Ascomycota</taxon>
        <taxon>Pezizomycotina</taxon>
        <taxon>Eurotiomycetes</taxon>
        <taxon>Eurotiomycetidae</taxon>
        <taxon>Onygenales</taxon>
        <taxon>Ajellomycetaceae</taxon>
        <taxon>Blastomyces</taxon>
    </lineage>
</organism>
<sequence length="257" mass="26852">MPPIPQPSDFPPSLILTITPPPTSRSTNILLLLHGLGDTIAPFTSFASALHLPETTCIALQAPTPLPFELPGYHWGDDILLDPDALDADPGFSRATDKIVRQLILPVLVRKLGYRGRAIFILGYAQGASMGLSVGLEVGRGALMDDADGKNGNGEKELGGIVAIGGVLPLSAIKEDGAGKAGTPVLLVGGQGPGSALSDAGIGRTKGNFGNVEVVRWRGRRGDGMPSNREEMFPIMRFLASRLRSTSGVPEGSVEIG</sequence>
<protein>
    <submittedName>
        <fullName evidence="3">Phospholipase/Carboxylesterase</fullName>
    </submittedName>
</protein>
<dbReference type="GO" id="GO:0005737">
    <property type="term" value="C:cytoplasm"/>
    <property type="evidence" value="ECO:0007669"/>
    <property type="project" value="TreeGrafter"/>
</dbReference>
<dbReference type="GO" id="GO:0052689">
    <property type="term" value="F:carboxylic ester hydrolase activity"/>
    <property type="evidence" value="ECO:0007669"/>
    <property type="project" value="TreeGrafter"/>
</dbReference>
<dbReference type="GO" id="GO:0008474">
    <property type="term" value="F:palmitoyl-(protein) hydrolase activity"/>
    <property type="evidence" value="ECO:0007669"/>
    <property type="project" value="TreeGrafter"/>
</dbReference>
<reference evidence="3" key="1">
    <citation type="submission" date="2010-03" db="EMBL/GenBank/DDBJ databases">
        <title>Annotation of Blastomyces dermatitidis strain ATCC 18188.</title>
        <authorList>
            <consortium name="The Broad Institute Genome Sequencing Platform"/>
            <consortium name="Broad Institute Genome Sequencing Center for Infectious Disease."/>
            <person name="Cuomo C."/>
            <person name="Klein B."/>
            <person name="Sullivan T."/>
            <person name="Heitman J."/>
            <person name="Young S."/>
            <person name="Zeng Q."/>
            <person name="Gargeya S."/>
            <person name="Alvarado L."/>
            <person name="Berlin A.M."/>
            <person name="Chapman S.B."/>
            <person name="Chen Z."/>
            <person name="Freedman E."/>
            <person name="Gellesch M."/>
            <person name="Goldberg J."/>
            <person name="Griggs A."/>
            <person name="Gujja S."/>
            <person name="Heilman E."/>
            <person name="Heiman D."/>
            <person name="Howarth C."/>
            <person name="Mehta T."/>
            <person name="Neiman D."/>
            <person name="Pearson M."/>
            <person name="Roberts A."/>
            <person name="Saif S."/>
            <person name="Shea T."/>
            <person name="Shenoy N."/>
            <person name="Sisk P."/>
            <person name="Stolte C."/>
            <person name="Sykes S."/>
            <person name="White J."/>
            <person name="Yandava C."/>
            <person name="Haas B."/>
            <person name="Nusbaum C."/>
            <person name="Birren B."/>
        </authorList>
    </citation>
    <scope>NUCLEOTIDE SEQUENCE [LARGE SCALE GENOMIC DNA]</scope>
    <source>
        <strain evidence="3">ATCC 18188</strain>
    </source>
</reference>
<accession>F2TE82</accession>
<dbReference type="InterPro" id="IPR003140">
    <property type="entry name" value="PLipase/COase/thioEstase"/>
</dbReference>
<gene>
    <name evidence="3" type="ORF">BDDG_04488</name>
</gene>
<dbReference type="PANTHER" id="PTHR10655">
    <property type="entry name" value="LYSOPHOSPHOLIPASE-RELATED"/>
    <property type="match status" value="1"/>
</dbReference>